<dbReference type="GO" id="GO:0015267">
    <property type="term" value="F:channel activity"/>
    <property type="evidence" value="ECO:0007669"/>
    <property type="project" value="TreeGrafter"/>
</dbReference>
<dbReference type="AlphaFoldDB" id="A0A2K5LRD3"/>
<dbReference type="PANTHER" id="PTHR11266">
    <property type="entry name" value="PEROXISOMAL MEMBRANE PROTEIN 2, PXMP2 MPV17"/>
    <property type="match status" value="1"/>
</dbReference>
<evidence type="ECO:0000313" key="10">
    <source>
        <dbReference type="Proteomes" id="UP000233060"/>
    </source>
</evidence>
<keyword evidence="10" id="KW-1185">Reference proteome</keyword>
<organism evidence="9 10">
    <name type="scientific">Cercocebus atys</name>
    <name type="common">Sooty mangabey</name>
    <name type="synonym">Cercocebus torquatus atys</name>
    <dbReference type="NCBI Taxonomy" id="9531"/>
    <lineage>
        <taxon>Eukaryota</taxon>
        <taxon>Metazoa</taxon>
        <taxon>Chordata</taxon>
        <taxon>Craniata</taxon>
        <taxon>Vertebrata</taxon>
        <taxon>Euteleostomi</taxon>
        <taxon>Mammalia</taxon>
        <taxon>Eutheria</taxon>
        <taxon>Euarchontoglires</taxon>
        <taxon>Primates</taxon>
        <taxon>Haplorrhini</taxon>
        <taxon>Catarrhini</taxon>
        <taxon>Cercopithecidae</taxon>
        <taxon>Cercopithecinae</taxon>
        <taxon>Cercocebus</taxon>
    </lineage>
</organism>
<keyword evidence="3 8" id="KW-0812">Transmembrane</keyword>
<dbReference type="Bgee" id="ENSCATG00000031707">
    <property type="expression patterns" value="Expressed in skeletal muscle tissue and 12 other cell types or tissues"/>
</dbReference>
<evidence type="ECO:0000256" key="4">
    <source>
        <dbReference type="ARBA" id="ARBA00022989"/>
    </source>
</evidence>
<evidence type="ECO:0000256" key="3">
    <source>
        <dbReference type="ARBA" id="ARBA00022692"/>
    </source>
</evidence>
<dbReference type="PANTHER" id="PTHR11266:SF17">
    <property type="entry name" value="PROTEIN MPV17"/>
    <property type="match status" value="1"/>
</dbReference>
<protein>
    <recommendedName>
        <fullName evidence="6">Mitochondrial inner membrane protein Mpv17</fullName>
    </recommendedName>
    <alternativeName>
        <fullName evidence="7">Protein Mpv17</fullName>
    </alternativeName>
</protein>
<feature type="transmembrane region" description="Helical" evidence="8">
    <location>
        <begin position="155"/>
        <end position="180"/>
    </location>
</feature>
<comment type="subcellular location">
    <subcellularLocation>
        <location evidence="1">Membrane</location>
        <topology evidence="1">Multi-pass membrane protein</topology>
    </subcellularLocation>
</comment>
<dbReference type="GO" id="GO:0016020">
    <property type="term" value="C:membrane"/>
    <property type="evidence" value="ECO:0007669"/>
    <property type="project" value="UniProtKB-SubCell"/>
</dbReference>
<name>A0A2K5LRD3_CERAT</name>
<evidence type="ECO:0000256" key="1">
    <source>
        <dbReference type="ARBA" id="ARBA00004141"/>
    </source>
</evidence>
<evidence type="ECO:0000256" key="7">
    <source>
        <dbReference type="ARBA" id="ARBA00049801"/>
    </source>
</evidence>
<dbReference type="GeneTree" id="ENSGT00940000160891"/>
<reference evidence="9" key="2">
    <citation type="submission" date="2025-09" db="UniProtKB">
        <authorList>
            <consortium name="Ensembl"/>
        </authorList>
    </citation>
    <scope>IDENTIFICATION</scope>
</reference>
<feature type="transmembrane region" description="Helical" evidence="8">
    <location>
        <begin position="54"/>
        <end position="73"/>
    </location>
</feature>
<keyword evidence="5 8" id="KW-0472">Membrane</keyword>
<evidence type="ECO:0000313" key="9">
    <source>
        <dbReference type="Ensembl" id="ENSCATP00000015494.1"/>
    </source>
</evidence>
<comment type="similarity">
    <text evidence="2 8">Belongs to the peroxisomal membrane protein PXMP2/4 family.</text>
</comment>
<evidence type="ECO:0000256" key="6">
    <source>
        <dbReference type="ARBA" id="ARBA00049743"/>
    </source>
</evidence>
<proteinExistence type="inferred from homology"/>
<dbReference type="GO" id="GO:1901858">
    <property type="term" value="P:regulation of mitochondrial DNA metabolic process"/>
    <property type="evidence" value="ECO:0007669"/>
    <property type="project" value="TreeGrafter"/>
</dbReference>
<keyword evidence="4 8" id="KW-1133">Transmembrane helix</keyword>
<evidence type="ECO:0000256" key="8">
    <source>
        <dbReference type="RuleBase" id="RU363053"/>
    </source>
</evidence>
<dbReference type="Proteomes" id="UP000233060">
    <property type="component" value="Unassembled WGS sequence"/>
</dbReference>
<accession>A0A2K5LRD3</accession>
<evidence type="ECO:0000256" key="2">
    <source>
        <dbReference type="ARBA" id="ARBA00006824"/>
    </source>
</evidence>
<sequence length="185" mass="20599">HMRCHHPWGDEAHPRRCPDNTCVPCIGSLMGLGDIISQQLVERRGLQEHQRGRTLTMMSLGCGFVGPVVGGWYKVLDRFIPGTTKVDALKKMMLDQGGFAPCFLGCFLPLVGALNGLSAKDNWAKLQRVSWAGVENLWPAVQLANFYLVPLHYSFLSSTVFSCSLGWPVVQLCSVIWTLYLSWMS</sequence>
<gene>
    <name evidence="9" type="primary">MPV17</name>
</gene>
<dbReference type="InterPro" id="IPR007248">
    <property type="entry name" value="Mpv17_PMP22"/>
</dbReference>
<feature type="transmembrane region" description="Helical" evidence="8">
    <location>
        <begin position="98"/>
        <end position="117"/>
    </location>
</feature>
<reference evidence="9" key="1">
    <citation type="submission" date="2025-08" db="UniProtKB">
        <authorList>
            <consortium name="Ensembl"/>
        </authorList>
    </citation>
    <scope>IDENTIFICATION</scope>
</reference>
<dbReference type="Ensembl" id="ENSCATT00000039648.1">
    <property type="protein sequence ID" value="ENSCATP00000015494.1"/>
    <property type="gene ID" value="ENSCATG00000031707.1"/>
</dbReference>
<dbReference type="GO" id="GO:0005739">
    <property type="term" value="C:mitochondrion"/>
    <property type="evidence" value="ECO:0007669"/>
    <property type="project" value="TreeGrafter"/>
</dbReference>
<evidence type="ECO:0000256" key="5">
    <source>
        <dbReference type="ARBA" id="ARBA00023136"/>
    </source>
</evidence>